<accession>A0A5M6ZMY5</accession>
<evidence type="ECO:0000256" key="1">
    <source>
        <dbReference type="ARBA" id="ARBA00022612"/>
    </source>
</evidence>
<dbReference type="Proteomes" id="UP000325122">
    <property type="component" value="Unassembled WGS sequence"/>
</dbReference>
<evidence type="ECO:0000313" key="4">
    <source>
        <dbReference type="Proteomes" id="UP000325122"/>
    </source>
</evidence>
<protein>
    <submittedName>
        <fullName evidence="3">DNA-packaging protein</fullName>
    </submittedName>
</protein>
<name>A0A5M6ZMY5_9PROT</name>
<dbReference type="InterPro" id="IPR027417">
    <property type="entry name" value="P-loop_NTPase"/>
</dbReference>
<dbReference type="EMBL" id="VWOJ01000001">
    <property type="protein sequence ID" value="KAA5805275.1"/>
    <property type="molecule type" value="Genomic_DNA"/>
</dbReference>
<dbReference type="Gene3D" id="3.40.50.300">
    <property type="entry name" value="P-loop containing nucleotide triphosphate hydrolases"/>
    <property type="match status" value="1"/>
</dbReference>
<keyword evidence="4" id="KW-1185">Reference proteome</keyword>
<reference evidence="3 4" key="1">
    <citation type="submission" date="2019-09" db="EMBL/GenBank/DDBJ databases">
        <authorList>
            <person name="Kevbrin V."/>
            <person name="Grouzdev D.S."/>
        </authorList>
    </citation>
    <scope>NUCLEOTIDE SEQUENCE [LARGE SCALE GENOMIC DNA]</scope>
    <source>
        <strain evidence="3 4">G-192</strain>
    </source>
</reference>
<keyword evidence="1" id="KW-1188">Viral release from host cell</keyword>
<dbReference type="Pfam" id="PF03237">
    <property type="entry name" value="Terminase_6N"/>
    <property type="match status" value="1"/>
</dbReference>
<organism evidence="3 4">
    <name type="scientific">Alkalicaulis satelles</name>
    <dbReference type="NCBI Taxonomy" id="2609175"/>
    <lineage>
        <taxon>Bacteria</taxon>
        <taxon>Pseudomonadati</taxon>
        <taxon>Pseudomonadota</taxon>
        <taxon>Alphaproteobacteria</taxon>
        <taxon>Maricaulales</taxon>
        <taxon>Maricaulaceae</taxon>
        <taxon>Alkalicaulis</taxon>
    </lineage>
</organism>
<gene>
    <name evidence="3" type="ORF">F1654_04655</name>
</gene>
<evidence type="ECO:0000259" key="2">
    <source>
        <dbReference type="Pfam" id="PF17289"/>
    </source>
</evidence>
<dbReference type="Gene3D" id="3.30.420.240">
    <property type="match status" value="1"/>
</dbReference>
<feature type="domain" description="Terminase large subunit gp17-like C-terminal" evidence="2">
    <location>
        <begin position="266"/>
        <end position="412"/>
    </location>
</feature>
<dbReference type="AlphaFoldDB" id="A0A5M6ZMY5"/>
<dbReference type="RefSeq" id="WP_150022307.1">
    <property type="nucleotide sequence ID" value="NZ_VWOJ01000001.1"/>
</dbReference>
<proteinExistence type="predicted"/>
<evidence type="ECO:0000313" key="3">
    <source>
        <dbReference type="EMBL" id="KAA5805275.1"/>
    </source>
</evidence>
<dbReference type="Pfam" id="PF17289">
    <property type="entry name" value="Terminase_6C"/>
    <property type="match status" value="1"/>
</dbReference>
<comment type="caution">
    <text evidence="3">The sequence shown here is derived from an EMBL/GenBank/DDBJ whole genome shotgun (WGS) entry which is preliminary data.</text>
</comment>
<dbReference type="InterPro" id="IPR035421">
    <property type="entry name" value="Terminase_6C"/>
</dbReference>
<sequence>MRCLDPSAWDPIVQEVRAGKKPPEEWLYDWRQWAHGKQTAPPGDWRIWMFLGGRGAGKTRAGAEWVRAQVAAGARRIALVGPAFQDVREVMLGGPSGLMNLGYPHERPAYEVSRRRVVWPGGAVGYAFSAEDPDGLRGPQFDAAWADEFAAWTRPQETLDMLRLGLRLGADPRLVITTTPRAIPAVKNLIGAPGVALTRYATVENRHNLAPGFIEAMEAQYAGSHLFRQELEGMLVDDPEGAVWTRALIEQALRLEAPEPERIVVAVDPPAGDGSGDACGIIVAGAAGTGRTSRAVILADASLHARPEAWAARVAETFEAHDADSVVAEANQGGDMVRAVLQAAARDLPVRLVRASRGKRARAEPAAALYAAGRVAHAGRFPALEDQMCAFGAPGEHASPDRADALVWALAALMDAAGPRMRGM</sequence>